<organism evidence="2 3">
    <name type="scientific">Defluviitalea saccharophila</name>
    <dbReference type="NCBI Taxonomy" id="879970"/>
    <lineage>
        <taxon>Bacteria</taxon>
        <taxon>Bacillati</taxon>
        <taxon>Bacillota</taxon>
        <taxon>Clostridia</taxon>
        <taxon>Lachnospirales</taxon>
        <taxon>Defluviitaleaceae</taxon>
        <taxon>Defluviitalea</taxon>
    </lineage>
</organism>
<proteinExistence type="predicted"/>
<keyword evidence="1" id="KW-1133">Transmembrane helix</keyword>
<name>A0ABZ2Y6V5_9FIRM</name>
<accession>A0ABZ2Y6V5</accession>
<dbReference type="RefSeq" id="WP_204612037.1">
    <property type="nucleotide sequence ID" value="NZ_CP121687.1"/>
</dbReference>
<feature type="transmembrane region" description="Helical" evidence="1">
    <location>
        <begin position="15"/>
        <end position="36"/>
    </location>
</feature>
<keyword evidence="3" id="KW-1185">Reference proteome</keyword>
<gene>
    <name evidence="2" type="ORF">QBE51_05940</name>
</gene>
<keyword evidence="1" id="KW-0812">Transmembrane</keyword>
<keyword evidence="1" id="KW-0472">Membrane</keyword>
<protein>
    <recommendedName>
        <fullName evidence="4">FMN-binding protein</fullName>
    </recommendedName>
</protein>
<evidence type="ECO:0000313" key="2">
    <source>
        <dbReference type="EMBL" id="WZL71062.1"/>
    </source>
</evidence>
<dbReference type="EMBL" id="CP121687">
    <property type="protein sequence ID" value="WZL71062.1"/>
    <property type="molecule type" value="Genomic_DNA"/>
</dbReference>
<dbReference type="Proteomes" id="UP001486565">
    <property type="component" value="Chromosome"/>
</dbReference>
<reference evidence="2 3" key="1">
    <citation type="submission" date="2023-03" db="EMBL/GenBank/DDBJ databases">
        <title>Novel Species.</title>
        <authorList>
            <person name="Ma S."/>
        </authorList>
    </citation>
    <scope>NUCLEOTIDE SEQUENCE [LARGE SCALE GENOMIC DNA]</scope>
    <source>
        <strain evidence="2 3">LIND6LT2</strain>
    </source>
</reference>
<sequence>MSSTKIFVLRLKEVIYTSLFAILGLILLIVLIFMLIPNKKGDTAIYDDGVYTAPVNLDYASFNVSVVVEDDKITSVELTDFNEDMAVMYPLIEPTMAYLNKQITKKQSLDVKAPEESVHTTKILLDGIKAALDNKH</sequence>
<evidence type="ECO:0008006" key="4">
    <source>
        <dbReference type="Google" id="ProtNLM"/>
    </source>
</evidence>
<evidence type="ECO:0000256" key="1">
    <source>
        <dbReference type="SAM" id="Phobius"/>
    </source>
</evidence>
<evidence type="ECO:0000313" key="3">
    <source>
        <dbReference type="Proteomes" id="UP001486565"/>
    </source>
</evidence>